<evidence type="ECO:0000259" key="2">
    <source>
        <dbReference type="SMART" id="SM01037"/>
    </source>
</evidence>
<keyword evidence="4" id="KW-1185">Reference proteome</keyword>
<dbReference type="CDD" id="cd07816">
    <property type="entry name" value="Bet_v1-like"/>
    <property type="match status" value="1"/>
</dbReference>
<accession>A0A834W7K0</accession>
<dbReference type="PANTHER" id="PTHR31338">
    <property type="entry name" value="POLYKETIDE CYCLASE/DEHYDRASE AND LIPID TRANSPORT SUPERFAMILY PROTEIN"/>
    <property type="match status" value="1"/>
</dbReference>
<reference evidence="3" key="1">
    <citation type="submission" date="2020-09" db="EMBL/GenBank/DDBJ databases">
        <title>Genome-Enabled Discovery of Anthraquinone Biosynthesis in Senna tora.</title>
        <authorList>
            <person name="Kang S.-H."/>
            <person name="Pandey R.P."/>
            <person name="Lee C.-M."/>
            <person name="Sim J.-S."/>
            <person name="Jeong J.-T."/>
            <person name="Choi B.-S."/>
            <person name="Jung M."/>
            <person name="Ginzburg D."/>
            <person name="Zhao K."/>
            <person name="Won S.Y."/>
            <person name="Oh T.-J."/>
            <person name="Yu Y."/>
            <person name="Kim N.-H."/>
            <person name="Lee O.R."/>
            <person name="Lee T.-H."/>
            <person name="Bashyal P."/>
            <person name="Kim T.-S."/>
            <person name="Lee W.-H."/>
            <person name="Kawkins C."/>
            <person name="Kim C.-K."/>
            <person name="Kim J.S."/>
            <person name="Ahn B.O."/>
            <person name="Rhee S.Y."/>
            <person name="Sohng J.K."/>
        </authorList>
    </citation>
    <scope>NUCLEOTIDE SEQUENCE</scope>
    <source>
        <tissue evidence="3">Leaf</tissue>
    </source>
</reference>
<dbReference type="SMART" id="SM01037">
    <property type="entry name" value="Bet_v_1"/>
    <property type="match status" value="1"/>
</dbReference>
<dbReference type="InterPro" id="IPR023393">
    <property type="entry name" value="START-like_dom_sf"/>
</dbReference>
<comment type="similarity">
    <text evidence="1">Belongs to the MLP family.</text>
</comment>
<dbReference type="Gene3D" id="3.30.530.20">
    <property type="match status" value="1"/>
</dbReference>
<gene>
    <name evidence="3" type="ORF">G2W53_035429</name>
</gene>
<evidence type="ECO:0000256" key="1">
    <source>
        <dbReference type="ARBA" id="ARBA00038242"/>
    </source>
</evidence>
<dbReference type="Pfam" id="PF00407">
    <property type="entry name" value="Bet_v_1"/>
    <property type="match status" value="1"/>
</dbReference>
<dbReference type="Proteomes" id="UP000634136">
    <property type="component" value="Unassembled WGS sequence"/>
</dbReference>
<dbReference type="AlphaFoldDB" id="A0A834W7K0"/>
<dbReference type="GO" id="GO:0006952">
    <property type="term" value="P:defense response"/>
    <property type="evidence" value="ECO:0007669"/>
    <property type="project" value="InterPro"/>
</dbReference>
<dbReference type="InterPro" id="IPR000916">
    <property type="entry name" value="Bet_v_I/MLP"/>
</dbReference>
<dbReference type="InterPro" id="IPR052006">
    <property type="entry name" value="MLP-like"/>
</dbReference>
<dbReference type="OrthoDB" id="1847301at2759"/>
<evidence type="ECO:0000313" key="3">
    <source>
        <dbReference type="EMBL" id="KAF7808686.1"/>
    </source>
</evidence>
<feature type="domain" description="Bet v I/Major latex protein" evidence="2">
    <location>
        <begin position="2"/>
        <end position="153"/>
    </location>
</feature>
<sequence length="153" mass="17463">MALKGKIGAEIEIQSSASKFFNLFATQLHEVQNMTDEVHETKLHKGDWHGVGSHSVKHWTFTSDGKVTTCKENFEEIDEENKSLTFNLFDGDIGEQYKRLKAKLKVIDNEEKGGLAKWTYEYEKTHEAIPPPHSYLNFAIQVSRDVDAHLIKA</sequence>
<dbReference type="SUPFAM" id="SSF55961">
    <property type="entry name" value="Bet v1-like"/>
    <property type="match status" value="1"/>
</dbReference>
<evidence type="ECO:0000313" key="4">
    <source>
        <dbReference type="Proteomes" id="UP000634136"/>
    </source>
</evidence>
<comment type="caution">
    <text evidence="3">The sequence shown here is derived from an EMBL/GenBank/DDBJ whole genome shotgun (WGS) entry which is preliminary data.</text>
</comment>
<organism evidence="3 4">
    <name type="scientific">Senna tora</name>
    <dbReference type="NCBI Taxonomy" id="362788"/>
    <lineage>
        <taxon>Eukaryota</taxon>
        <taxon>Viridiplantae</taxon>
        <taxon>Streptophyta</taxon>
        <taxon>Embryophyta</taxon>
        <taxon>Tracheophyta</taxon>
        <taxon>Spermatophyta</taxon>
        <taxon>Magnoliopsida</taxon>
        <taxon>eudicotyledons</taxon>
        <taxon>Gunneridae</taxon>
        <taxon>Pentapetalae</taxon>
        <taxon>rosids</taxon>
        <taxon>fabids</taxon>
        <taxon>Fabales</taxon>
        <taxon>Fabaceae</taxon>
        <taxon>Caesalpinioideae</taxon>
        <taxon>Cassia clade</taxon>
        <taxon>Senna</taxon>
    </lineage>
</organism>
<protein>
    <submittedName>
        <fullName evidence="3">MLP-like protein 43</fullName>
    </submittedName>
</protein>
<dbReference type="EMBL" id="JAAIUW010000011">
    <property type="protein sequence ID" value="KAF7808686.1"/>
    <property type="molecule type" value="Genomic_DNA"/>
</dbReference>
<name>A0A834W7K0_9FABA</name>
<dbReference type="PANTHER" id="PTHR31338:SF16">
    <property type="entry name" value="POLYKETIDE CYCLASE_DEHYDRASE AND LIPID TRANSPORT SUPERFAMILY PROTEIN"/>
    <property type="match status" value="1"/>
</dbReference>
<proteinExistence type="inferred from homology"/>